<keyword evidence="2" id="KW-0217">Developmental protein</keyword>
<dbReference type="GO" id="GO:0003677">
    <property type="term" value="F:DNA binding"/>
    <property type="evidence" value="ECO:0007669"/>
    <property type="project" value="UniProtKB-UniRule"/>
</dbReference>
<evidence type="ECO:0000313" key="13">
    <source>
        <dbReference type="Proteomes" id="UP000436088"/>
    </source>
</evidence>
<dbReference type="InterPro" id="IPR001356">
    <property type="entry name" value="HD"/>
</dbReference>
<organism evidence="12 13">
    <name type="scientific">Hibiscus syriacus</name>
    <name type="common">Rose of Sharon</name>
    <dbReference type="NCBI Taxonomy" id="106335"/>
    <lineage>
        <taxon>Eukaryota</taxon>
        <taxon>Viridiplantae</taxon>
        <taxon>Streptophyta</taxon>
        <taxon>Embryophyta</taxon>
        <taxon>Tracheophyta</taxon>
        <taxon>Spermatophyta</taxon>
        <taxon>Magnoliopsida</taxon>
        <taxon>eudicotyledons</taxon>
        <taxon>Gunneridae</taxon>
        <taxon>Pentapetalae</taxon>
        <taxon>rosids</taxon>
        <taxon>malvids</taxon>
        <taxon>Malvales</taxon>
        <taxon>Malvaceae</taxon>
        <taxon>Malvoideae</taxon>
        <taxon>Hibiscus</taxon>
    </lineage>
</organism>
<keyword evidence="7 9" id="KW-0539">Nucleus</keyword>
<dbReference type="CDD" id="cd00086">
    <property type="entry name" value="homeodomain"/>
    <property type="match status" value="1"/>
</dbReference>
<comment type="caution">
    <text evidence="12">The sequence shown here is derived from an EMBL/GenBank/DDBJ whole genome shotgun (WGS) entry which is preliminary data.</text>
</comment>
<keyword evidence="4 9" id="KW-0238">DNA-binding</keyword>
<dbReference type="FunFam" id="1.10.10.60:FF:000118">
    <property type="entry name" value="WUSCHEL-related homeobox 11"/>
    <property type="match status" value="1"/>
</dbReference>
<feature type="DNA-binding region" description="Homeobox" evidence="9">
    <location>
        <begin position="4"/>
        <end position="68"/>
    </location>
</feature>
<evidence type="ECO:0000256" key="7">
    <source>
        <dbReference type="ARBA" id="ARBA00023242"/>
    </source>
</evidence>
<dbReference type="SMART" id="SM00389">
    <property type="entry name" value="HOX"/>
    <property type="match status" value="1"/>
</dbReference>
<evidence type="ECO:0000256" key="2">
    <source>
        <dbReference type="ARBA" id="ARBA00022473"/>
    </source>
</evidence>
<evidence type="ECO:0000256" key="8">
    <source>
        <dbReference type="ARBA" id="ARBA00024040"/>
    </source>
</evidence>
<comment type="similarity">
    <text evidence="8">Belongs to the WUS homeobox family.</text>
</comment>
<reference evidence="12" key="1">
    <citation type="submission" date="2019-09" db="EMBL/GenBank/DDBJ databases">
        <title>Draft genome information of white flower Hibiscus syriacus.</title>
        <authorList>
            <person name="Kim Y.-M."/>
        </authorList>
    </citation>
    <scope>NUCLEOTIDE SEQUENCE [LARGE SCALE GENOMIC DNA]</scope>
    <source>
        <strain evidence="12">YM2019G1</strain>
    </source>
</reference>
<dbReference type="GO" id="GO:0003700">
    <property type="term" value="F:DNA-binding transcription factor activity"/>
    <property type="evidence" value="ECO:0007669"/>
    <property type="project" value="InterPro"/>
</dbReference>
<dbReference type="PANTHER" id="PTHR45940:SF42">
    <property type="entry name" value="WUSCHEL-RELATED HOMEOBOX 3"/>
    <property type="match status" value="1"/>
</dbReference>
<keyword evidence="6" id="KW-0804">Transcription</keyword>
<keyword evidence="13" id="KW-1185">Reference proteome</keyword>
<evidence type="ECO:0000313" key="12">
    <source>
        <dbReference type="EMBL" id="KAE8688749.1"/>
    </source>
</evidence>
<evidence type="ECO:0000256" key="5">
    <source>
        <dbReference type="ARBA" id="ARBA00023155"/>
    </source>
</evidence>
<evidence type="ECO:0000256" key="1">
    <source>
        <dbReference type="ARBA" id="ARBA00004123"/>
    </source>
</evidence>
<proteinExistence type="inferred from homology"/>
<protein>
    <submittedName>
        <fullName evidence="12">Embryo-specific protein 3</fullName>
    </submittedName>
</protein>
<dbReference type="OrthoDB" id="1932526at2759"/>
<evidence type="ECO:0000256" key="6">
    <source>
        <dbReference type="ARBA" id="ARBA00023163"/>
    </source>
</evidence>
<dbReference type="GO" id="GO:0099402">
    <property type="term" value="P:plant organ development"/>
    <property type="evidence" value="ECO:0007669"/>
    <property type="project" value="InterPro"/>
</dbReference>
<comment type="subcellular location">
    <subcellularLocation>
        <location evidence="1 9 10">Nucleus</location>
    </subcellularLocation>
</comment>
<dbReference type="PROSITE" id="PS50071">
    <property type="entry name" value="HOMEOBOX_2"/>
    <property type="match status" value="1"/>
</dbReference>
<dbReference type="InterPro" id="IPR009057">
    <property type="entry name" value="Homeodomain-like_sf"/>
</dbReference>
<name>A0A6A2ZBF9_HIBSY</name>
<evidence type="ECO:0000259" key="11">
    <source>
        <dbReference type="PROSITE" id="PS50071"/>
    </source>
</evidence>
<keyword evidence="3" id="KW-0805">Transcription regulation</keyword>
<dbReference type="GO" id="GO:0005634">
    <property type="term" value="C:nucleus"/>
    <property type="evidence" value="ECO:0007669"/>
    <property type="project" value="UniProtKB-SubCell"/>
</dbReference>
<dbReference type="Pfam" id="PF00046">
    <property type="entry name" value="Homeodomain"/>
    <property type="match status" value="1"/>
</dbReference>
<evidence type="ECO:0000256" key="9">
    <source>
        <dbReference type="PROSITE-ProRule" id="PRU00108"/>
    </source>
</evidence>
<dbReference type="EMBL" id="VEPZ02001181">
    <property type="protein sequence ID" value="KAE8688749.1"/>
    <property type="molecule type" value="Genomic_DNA"/>
</dbReference>
<evidence type="ECO:0000256" key="10">
    <source>
        <dbReference type="RuleBase" id="RU000682"/>
    </source>
</evidence>
<dbReference type="Proteomes" id="UP000436088">
    <property type="component" value="Unassembled WGS sequence"/>
</dbReference>
<dbReference type="AlphaFoldDB" id="A0A6A2ZBF9"/>
<gene>
    <name evidence="12" type="ORF">F3Y22_tig00110956pilonHSYRG00120</name>
</gene>
<dbReference type="PANTHER" id="PTHR45940">
    <property type="entry name" value="WUSCHEL-RELATED HOMEOBOX 1-RELATED"/>
    <property type="match status" value="1"/>
</dbReference>
<dbReference type="Gene3D" id="1.10.10.60">
    <property type="entry name" value="Homeodomain-like"/>
    <property type="match status" value="1"/>
</dbReference>
<feature type="domain" description="Homeobox" evidence="11">
    <location>
        <begin position="2"/>
        <end position="67"/>
    </location>
</feature>
<dbReference type="SUPFAM" id="SSF46689">
    <property type="entry name" value="Homeodomain-like"/>
    <property type="match status" value="1"/>
</dbReference>
<sequence>MSPAGSTRWCPTPQQLMMLQEMYRSGIRTPNASQIQHITSQLSSYGRIEGKNVFYWFQNHKARDRQKLRKKLACRQSQHPYHLYHHRHLLHYLDSPAATSPAFPHLFPQAGIHDEAANQVMNYPWKFCIPDRMDKNKGIMRMYGGDWLMMVDAAPPLSSPPPPPPPPCYSLISRPPLKTLELFPLTASNLKEECNENVHNSTDSSSSLSSFSCNIEPAKITLSLP</sequence>
<evidence type="ECO:0000256" key="4">
    <source>
        <dbReference type="ARBA" id="ARBA00023125"/>
    </source>
</evidence>
<keyword evidence="5 9" id="KW-0371">Homeobox</keyword>
<accession>A0A6A2ZBF9</accession>
<dbReference type="InterPro" id="IPR044555">
    <property type="entry name" value="WUSCHEL-like"/>
</dbReference>
<evidence type="ECO:0000256" key="3">
    <source>
        <dbReference type="ARBA" id="ARBA00023015"/>
    </source>
</evidence>